<gene>
    <name evidence="1" type="primary">ABSGL_13592.1 scaffold 14267</name>
</gene>
<sequence length="136" mass="15611">MTSRMFGFEGLITNFRAAGISRCFGVMYSTALREARNMGICQLWYHAMDIHTVLLYVEFEDGLSISVLKYKSNAFNGPVDHIISNPAFFKLVCALTQRSQSLQDEWNKSKNMELVQTRFYSLNETLAKLHVRVAME</sequence>
<protein>
    <submittedName>
        <fullName evidence="1">Uncharacterized protein</fullName>
    </submittedName>
</protein>
<reference evidence="1" key="1">
    <citation type="submission" date="2016-04" db="EMBL/GenBank/DDBJ databases">
        <authorList>
            <person name="Evans L.H."/>
            <person name="Alamgir A."/>
            <person name="Owens N."/>
            <person name="Weber N.D."/>
            <person name="Virtaneva K."/>
            <person name="Barbian K."/>
            <person name="Babar A."/>
            <person name="Rosenke K."/>
        </authorList>
    </citation>
    <scope>NUCLEOTIDE SEQUENCE [LARGE SCALE GENOMIC DNA]</scope>
    <source>
        <strain evidence="1">CBS 101.48</strain>
    </source>
</reference>
<evidence type="ECO:0000313" key="2">
    <source>
        <dbReference type="Proteomes" id="UP000078561"/>
    </source>
</evidence>
<dbReference type="EMBL" id="LT554871">
    <property type="protein sequence ID" value="SAM07934.1"/>
    <property type="molecule type" value="Genomic_DNA"/>
</dbReference>
<keyword evidence="2" id="KW-1185">Reference proteome</keyword>
<dbReference type="AlphaFoldDB" id="A0A170AQ34"/>
<dbReference type="InParanoid" id="A0A170AQ34"/>
<evidence type="ECO:0000313" key="1">
    <source>
        <dbReference type="EMBL" id="SAM07934.1"/>
    </source>
</evidence>
<dbReference type="Proteomes" id="UP000078561">
    <property type="component" value="Unassembled WGS sequence"/>
</dbReference>
<proteinExistence type="predicted"/>
<organism evidence="1">
    <name type="scientific">Absidia glauca</name>
    <name type="common">Pin mould</name>
    <dbReference type="NCBI Taxonomy" id="4829"/>
    <lineage>
        <taxon>Eukaryota</taxon>
        <taxon>Fungi</taxon>
        <taxon>Fungi incertae sedis</taxon>
        <taxon>Mucoromycota</taxon>
        <taxon>Mucoromycotina</taxon>
        <taxon>Mucoromycetes</taxon>
        <taxon>Mucorales</taxon>
        <taxon>Cunninghamellaceae</taxon>
        <taxon>Absidia</taxon>
    </lineage>
</organism>
<accession>A0A170AQ34</accession>
<name>A0A170AQ34_ABSGL</name>